<accession>A0A0F9GYW6</accession>
<sequence>MKKILFVILVSFMVSLMVSGQSAYKTLMTYEKGIKIGENGTVHDSLKLESGVLHMYFGATDIPLANEDTTIQLRIEIDNATDTSNIQTTKINTNIQSASDNSDSITIHRDDLDSLFSLIAILIGDAENPFPAP</sequence>
<evidence type="ECO:0000313" key="1">
    <source>
        <dbReference type="EMBL" id="KKM03990.1"/>
    </source>
</evidence>
<organism evidence="1">
    <name type="scientific">marine sediment metagenome</name>
    <dbReference type="NCBI Taxonomy" id="412755"/>
    <lineage>
        <taxon>unclassified sequences</taxon>
        <taxon>metagenomes</taxon>
        <taxon>ecological metagenomes</taxon>
    </lineage>
</organism>
<dbReference type="AlphaFoldDB" id="A0A0F9GYW6"/>
<comment type="caution">
    <text evidence="1">The sequence shown here is derived from an EMBL/GenBank/DDBJ whole genome shotgun (WGS) entry which is preliminary data.</text>
</comment>
<proteinExistence type="predicted"/>
<reference evidence="1" key="1">
    <citation type="journal article" date="2015" name="Nature">
        <title>Complex archaea that bridge the gap between prokaryotes and eukaryotes.</title>
        <authorList>
            <person name="Spang A."/>
            <person name="Saw J.H."/>
            <person name="Jorgensen S.L."/>
            <person name="Zaremba-Niedzwiedzka K."/>
            <person name="Martijn J."/>
            <person name="Lind A.E."/>
            <person name="van Eijk R."/>
            <person name="Schleper C."/>
            <person name="Guy L."/>
            <person name="Ettema T.J."/>
        </authorList>
    </citation>
    <scope>NUCLEOTIDE SEQUENCE</scope>
</reference>
<protein>
    <submittedName>
        <fullName evidence="1">Uncharacterized protein</fullName>
    </submittedName>
</protein>
<gene>
    <name evidence="1" type="ORF">LCGC14_1768900</name>
</gene>
<name>A0A0F9GYW6_9ZZZZ</name>
<feature type="non-terminal residue" evidence="1">
    <location>
        <position position="133"/>
    </location>
</feature>
<dbReference type="EMBL" id="LAZR01016559">
    <property type="protein sequence ID" value="KKM03990.1"/>
    <property type="molecule type" value="Genomic_DNA"/>
</dbReference>